<proteinExistence type="predicted"/>
<dbReference type="Proteomes" id="UP000585474">
    <property type="component" value="Unassembled WGS sequence"/>
</dbReference>
<sequence>MSSGSVIQLADSCDLTRQSFSGKLSFMEFATCISGNSNGSYRGHASNPCLAVNMFSQSKEGSKQVAGRGCRNSSDDHLFIGTHPKSQTYVNNYTHGDFAASAAANLAILSSEENRVSESQVSDSRSKVVSANNLLQVKSFSSASIRFFWPNSEKNLVEVPRETCGATKFLAGLCPAKNGEGSLPGIAMYVMLMEESLYGLTIGPFQNASYREQWRKQVEQATTCGAIKALLLNVIVATLEYAPPRLGLPYSGLIPKNLQTKTDFEPEENIHAVALSGDWVKRVDDRSVESSVTQIATFASGSSSTHKRGRRGRRQSAVPKVTSDDSLDNSSGCRKTPGIHYAESSEIPKRRRQYIWRAAVEMSKNASQLALQVRYLDFHVRWNDLVRPEQNLQDGTGQETEASVFRNAFVCDKKNVANKIIDGVAFGDQTHIPSRVLKNIVEIEQSQDGRQKYWNAVKCSSCQGFCHVQCTISSTIKRNDEVEFLITCKQCCYTKTLPQTESVNESPTSPLLLQGQEWRDAVTVSKGAKWKKCNQSLTSVGHLESSLETKSAMHDASVVPVNGCKLCSWGLIWKRNRPEENGVDLRKKSLLLRGNSDMSCSGDSGPVCHLCSNPYNSNLICCRIRTPMCPYLDQEVKKKLEAKRPRTRAPKVGNPELDPHHGTISGQPIELKSTLSELPKTEDVVTVNEEDPLLSPLPMVKQSTYHNLEMNLEWNTVTDCGTGTKKLPVRRLAKNKKNVDGTTTNNLSQVELSTPIEPNNLMNPAEEPLPPCVEWDVSRNGFEDDLFFSFTELLVSDDIGELDEVDVSGYVIGDWEKGSAISHDGSPELCGKGANNQQDSSITEEPCRKCSLKEPCPDLRCEICGLWMHQDCSPWDEQPSWEGNWRCGHCREWQ</sequence>
<comment type="caution">
    <text evidence="6">The sequence shown here is derived from an EMBL/GenBank/DDBJ whole genome shotgun (WGS) entry which is preliminary data.</text>
</comment>
<dbReference type="Pfam" id="PF24294">
    <property type="entry name" value="Chromo_PTM"/>
    <property type="match status" value="1"/>
</dbReference>
<evidence type="ECO:0000313" key="6">
    <source>
        <dbReference type="EMBL" id="GFZ12846.1"/>
    </source>
</evidence>
<evidence type="ECO:0000313" key="7">
    <source>
        <dbReference type="Proteomes" id="UP000585474"/>
    </source>
</evidence>
<dbReference type="InterPro" id="IPR056618">
    <property type="entry name" value="Chromo_PTM"/>
</dbReference>
<evidence type="ECO:0000256" key="2">
    <source>
        <dbReference type="ARBA" id="ARBA00022771"/>
    </source>
</evidence>
<evidence type="ECO:0000256" key="1">
    <source>
        <dbReference type="ARBA" id="ARBA00022723"/>
    </source>
</evidence>
<organism evidence="6 7">
    <name type="scientific">Actinidia rufa</name>
    <dbReference type="NCBI Taxonomy" id="165716"/>
    <lineage>
        <taxon>Eukaryota</taxon>
        <taxon>Viridiplantae</taxon>
        <taxon>Streptophyta</taxon>
        <taxon>Embryophyta</taxon>
        <taxon>Tracheophyta</taxon>
        <taxon>Spermatophyta</taxon>
        <taxon>Magnoliopsida</taxon>
        <taxon>eudicotyledons</taxon>
        <taxon>Gunneridae</taxon>
        <taxon>Pentapetalae</taxon>
        <taxon>asterids</taxon>
        <taxon>Ericales</taxon>
        <taxon>Actinidiaceae</taxon>
        <taxon>Actinidia</taxon>
    </lineage>
</organism>
<keyword evidence="7" id="KW-1185">Reference proteome</keyword>
<keyword evidence="3" id="KW-0862">Zinc</keyword>
<feature type="domain" description="Membrane-bound transcription factor PTM chromo" evidence="5">
    <location>
        <begin position="402"/>
        <end position="454"/>
    </location>
</feature>
<feature type="compositionally biased region" description="Basic residues" evidence="4">
    <location>
        <begin position="305"/>
        <end position="314"/>
    </location>
</feature>
<dbReference type="InterPro" id="IPR011011">
    <property type="entry name" value="Znf_FYVE_PHD"/>
</dbReference>
<dbReference type="GO" id="GO:0008270">
    <property type="term" value="F:zinc ion binding"/>
    <property type="evidence" value="ECO:0007669"/>
    <property type="project" value="UniProtKB-KW"/>
</dbReference>
<keyword evidence="2" id="KW-0863">Zinc-finger</keyword>
<dbReference type="PANTHER" id="PTHR46508:SF1">
    <property type="entry name" value="PHD FINGER FAMILY PROTEIN"/>
    <property type="match status" value="1"/>
</dbReference>
<evidence type="ECO:0000259" key="5">
    <source>
        <dbReference type="Pfam" id="PF24294"/>
    </source>
</evidence>
<protein>
    <submittedName>
        <fullName evidence="6">PHD finger family protein</fullName>
    </submittedName>
</protein>
<feature type="region of interest" description="Disordered" evidence="4">
    <location>
        <begin position="642"/>
        <end position="667"/>
    </location>
</feature>
<dbReference type="OrthoDB" id="784962at2759"/>
<name>A0A7J0GPV8_9ERIC</name>
<dbReference type="EMBL" id="BJWL01000023">
    <property type="protein sequence ID" value="GFZ12846.1"/>
    <property type="molecule type" value="Genomic_DNA"/>
</dbReference>
<evidence type="ECO:0000256" key="4">
    <source>
        <dbReference type="SAM" id="MobiDB-lite"/>
    </source>
</evidence>
<dbReference type="SUPFAM" id="SSF57903">
    <property type="entry name" value="FYVE/PHD zinc finger"/>
    <property type="match status" value="1"/>
</dbReference>
<accession>A0A7J0GPV8</accession>
<evidence type="ECO:0000256" key="3">
    <source>
        <dbReference type="ARBA" id="ARBA00022833"/>
    </source>
</evidence>
<feature type="region of interest" description="Disordered" evidence="4">
    <location>
        <begin position="299"/>
        <end position="339"/>
    </location>
</feature>
<dbReference type="PANTHER" id="PTHR46508">
    <property type="entry name" value="PHD FINGER FAMILY PROTEIN"/>
    <property type="match status" value="1"/>
</dbReference>
<dbReference type="CDD" id="cd15489">
    <property type="entry name" value="PHD_SF"/>
    <property type="match status" value="1"/>
</dbReference>
<dbReference type="AlphaFoldDB" id="A0A7J0GPV8"/>
<reference evidence="6 7" key="1">
    <citation type="submission" date="2019-07" db="EMBL/GenBank/DDBJ databases">
        <title>De Novo Assembly of kiwifruit Actinidia rufa.</title>
        <authorList>
            <person name="Sugita-Konishi S."/>
            <person name="Sato K."/>
            <person name="Mori E."/>
            <person name="Abe Y."/>
            <person name="Kisaki G."/>
            <person name="Hamano K."/>
            <person name="Suezawa K."/>
            <person name="Otani M."/>
            <person name="Fukuda T."/>
            <person name="Manabe T."/>
            <person name="Gomi K."/>
            <person name="Tabuchi M."/>
            <person name="Akimitsu K."/>
            <person name="Kataoka I."/>
        </authorList>
    </citation>
    <scope>NUCLEOTIDE SEQUENCE [LARGE SCALE GENOMIC DNA]</scope>
    <source>
        <strain evidence="7">cv. Fuchu</strain>
    </source>
</reference>
<keyword evidence="1" id="KW-0479">Metal-binding</keyword>
<gene>
    <name evidence="6" type="ORF">Acr_23g0012310</name>
</gene>